<sequence>MKTSGIVQTVALAAIVVLITSCASRRYEPYPPPPPRVSASLIINAGPGMVISRYNDGRYYYRNPQGWIYWRGPGNRYYLDQRYMQRSYRSYPQYREWNRHYDRRRWR</sequence>
<organism evidence="1 2">
    <name type="scientific">Terrimonas ginsenosidimutans</name>
    <dbReference type="NCBI Taxonomy" id="2908004"/>
    <lineage>
        <taxon>Bacteria</taxon>
        <taxon>Pseudomonadati</taxon>
        <taxon>Bacteroidota</taxon>
        <taxon>Chitinophagia</taxon>
        <taxon>Chitinophagales</taxon>
        <taxon>Chitinophagaceae</taxon>
        <taxon>Terrimonas</taxon>
    </lineage>
</organism>
<evidence type="ECO:0008006" key="3">
    <source>
        <dbReference type="Google" id="ProtNLM"/>
    </source>
</evidence>
<gene>
    <name evidence="1" type="ORF">LZZ85_20510</name>
</gene>
<reference evidence="1" key="1">
    <citation type="submission" date="2022-01" db="EMBL/GenBank/DDBJ databases">
        <authorList>
            <person name="Jo J.-H."/>
            <person name="Im W.-T."/>
        </authorList>
    </citation>
    <scope>NUCLEOTIDE SEQUENCE</scope>
    <source>
        <strain evidence="1">NA20</strain>
    </source>
</reference>
<dbReference type="RefSeq" id="WP_237875230.1">
    <property type="nucleotide sequence ID" value="NZ_JAKLTR010000014.1"/>
</dbReference>
<protein>
    <recommendedName>
        <fullName evidence="3">Lipoprotein</fullName>
    </recommendedName>
</protein>
<evidence type="ECO:0000313" key="1">
    <source>
        <dbReference type="EMBL" id="MCG2616693.1"/>
    </source>
</evidence>
<comment type="caution">
    <text evidence="1">The sequence shown here is derived from an EMBL/GenBank/DDBJ whole genome shotgun (WGS) entry which is preliminary data.</text>
</comment>
<dbReference type="EMBL" id="JAKLTR010000014">
    <property type="protein sequence ID" value="MCG2616693.1"/>
    <property type="molecule type" value="Genomic_DNA"/>
</dbReference>
<dbReference type="PROSITE" id="PS51257">
    <property type="entry name" value="PROKAR_LIPOPROTEIN"/>
    <property type="match status" value="1"/>
</dbReference>
<evidence type="ECO:0000313" key="2">
    <source>
        <dbReference type="Proteomes" id="UP001165367"/>
    </source>
</evidence>
<accession>A0ABS9KWM5</accession>
<dbReference type="Proteomes" id="UP001165367">
    <property type="component" value="Unassembled WGS sequence"/>
</dbReference>
<name>A0ABS9KWM5_9BACT</name>
<proteinExistence type="predicted"/>
<keyword evidence="2" id="KW-1185">Reference proteome</keyword>